<dbReference type="AlphaFoldDB" id="X8CVK1"/>
<name>X8CVK1_MYCIT</name>
<dbReference type="Proteomes" id="UP000020825">
    <property type="component" value="Unassembled WGS sequence"/>
</dbReference>
<sequence length="54" mass="5923">MNHLRASLSGRARGTQSMRFGHDASSRPFRLKSTAGRYETAGPRSFQPEGEVTA</sequence>
<comment type="caution">
    <text evidence="2">The sequence shown here is derived from an EMBL/GenBank/DDBJ whole genome shotgun (WGS) entry which is preliminary data.</text>
</comment>
<protein>
    <submittedName>
        <fullName evidence="2">Uncharacterized protein</fullName>
    </submittedName>
</protein>
<feature type="region of interest" description="Disordered" evidence="1">
    <location>
        <begin position="1"/>
        <end position="54"/>
    </location>
</feature>
<accession>X8CVK1</accession>
<evidence type="ECO:0000313" key="3">
    <source>
        <dbReference type="Proteomes" id="UP000020825"/>
    </source>
</evidence>
<reference evidence="2 3" key="1">
    <citation type="submission" date="2013-12" db="EMBL/GenBank/DDBJ databases">
        <authorList>
            <person name="Zelazny A."/>
            <person name="Olivier K."/>
            <person name="Holland S."/>
            <person name="Lenaerts A."/>
            <person name="Ordway D."/>
            <person name="DeGroote M.A."/>
            <person name="Parker T."/>
            <person name="Sizemore C."/>
            <person name="Tallon L.J."/>
            <person name="Sadzewicz L.K."/>
            <person name="Sengamalay N."/>
            <person name="Fraser C.M."/>
            <person name="Hine E."/>
            <person name="Shefchek K.A."/>
            <person name="Das S.P."/>
            <person name="Tettelin H."/>
        </authorList>
    </citation>
    <scope>NUCLEOTIDE SEQUENCE [LARGE SCALE GENOMIC DNA]</scope>
    <source>
        <strain evidence="2 3">1956</strain>
    </source>
</reference>
<evidence type="ECO:0000313" key="2">
    <source>
        <dbReference type="EMBL" id="EUA59846.1"/>
    </source>
</evidence>
<organism evidence="2 3">
    <name type="scientific">Mycobacterium intracellulare 1956</name>
    <dbReference type="NCBI Taxonomy" id="1299331"/>
    <lineage>
        <taxon>Bacteria</taxon>
        <taxon>Bacillati</taxon>
        <taxon>Actinomycetota</taxon>
        <taxon>Actinomycetes</taxon>
        <taxon>Mycobacteriales</taxon>
        <taxon>Mycobacteriaceae</taxon>
        <taxon>Mycobacterium</taxon>
        <taxon>Mycobacterium avium complex (MAC)</taxon>
    </lineage>
</organism>
<proteinExistence type="predicted"/>
<dbReference type="EMBL" id="JAOG01000001">
    <property type="protein sequence ID" value="EUA59846.1"/>
    <property type="molecule type" value="Genomic_DNA"/>
</dbReference>
<evidence type="ECO:0000256" key="1">
    <source>
        <dbReference type="SAM" id="MobiDB-lite"/>
    </source>
</evidence>
<gene>
    <name evidence="2" type="ORF">I550_2995</name>
</gene>